<dbReference type="NCBIfam" id="NF047719">
    <property type="entry name" value="SCO6745_fam_HTH"/>
    <property type="match status" value="1"/>
</dbReference>
<sequence>MTNDELMASACPLVRDLGWAFYFAPATLARGAELGLDPLQFYVMGRGGVLGDVEPSVVAAAFGYFNPATIAAGWTAGCAVLAPRVAGREYMQCAAQHGRATLAGVRGLDAFVAAADAINNAADPTGLALYAAVSAEPLADDTPARAMQLLAVLREFRGSAHLVALRAVGIDSKTAHFVKRPGDAAMFGWSDADAPEITAATHAQMDQAEAITDNIVAPAYGVLDESARELFVATLTAVQQALAS</sequence>
<reference evidence="1" key="1">
    <citation type="submission" date="2020-05" db="EMBL/GenBank/DDBJ databases">
        <authorList>
            <person name="Chiriac C."/>
            <person name="Salcher M."/>
            <person name="Ghai R."/>
            <person name="Kavagutti S V."/>
        </authorList>
    </citation>
    <scope>NUCLEOTIDE SEQUENCE</scope>
</reference>
<dbReference type="InterPro" id="IPR054058">
    <property type="entry name" value="HTH_67"/>
</dbReference>
<dbReference type="AlphaFoldDB" id="A0A6J7ESJ4"/>
<evidence type="ECO:0000313" key="1">
    <source>
        <dbReference type="EMBL" id="CAB4886572.1"/>
    </source>
</evidence>
<gene>
    <name evidence="1" type="ORF">UFOPK3376_02331</name>
</gene>
<proteinExistence type="predicted"/>
<protein>
    <submittedName>
        <fullName evidence="1">Unannotated protein</fullName>
    </submittedName>
</protein>
<name>A0A6J7ESJ4_9ZZZZ</name>
<dbReference type="Pfam" id="PF21863">
    <property type="entry name" value="HTH_67"/>
    <property type="match status" value="1"/>
</dbReference>
<dbReference type="EMBL" id="CAFBLP010000071">
    <property type="protein sequence ID" value="CAB4886572.1"/>
    <property type="molecule type" value="Genomic_DNA"/>
</dbReference>
<accession>A0A6J7ESJ4</accession>
<organism evidence="1">
    <name type="scientific">freshwater metagenome</name>
    <dbReference type="NCBI Taxonomy" id="449393"/>
    <lineage>
        <taxon>unclassified sequences</taxon>
        <taxon>metagenomes</taxon>
        <taxon>ecological metagenomes</taxon>
    </lineage>
</organism>